<comment type="catalytic activity">
    <reaction evidence="1">
        <text>ATP + protein L-histidine = ADP + protein N-phospho-L-histidine.</text>
        <dbReference type="EC" id="2.7.13.3"/>
    </reaction>
</comment>
<evidence type="ECO:0000256" key="7">
    <source>
        <dbReference type="ARBA" id="ARBA00022741"/>
    </source>
</evidence>
<evidence type="ECO:0000256" key="8">
    <source>
        <dbReference type="ARBA" id="ARBA00022777"/>
    </source>
</evidence>
<keyword evidence="17" id="KW-1185">Reference proteome</keyword>
<feature type="domain" description="HAMP" evidence="15">
    <location>
        <begin position="290"/>
        <end position="342"/>
    </location>
</feature>
<dbReference type="InterPro" id="IPR004358">
    <property type="entry name" value="Sig_transdc_His_kin-like_C"/>
</dbReference>
<keyword evidence="12" id="KW-0175">Coiled coil</keyword>
<feature type="coiled-coil region" evidence="12">
    <location>
        <begin position="330"/>
        <end position="364"/>
    </location>
</feature>
<dbReference type="CDD" id="cd06225">
    <property type="entry name" value="HAMP"/>
    <property type="match status" value="1"/>
</dbReference>
<dbReference type="InterPro" id="IPR036097">
    <property type="entry name" value="HisK_dim/P_sf"/>
</dbReference>
<dbReference type="PROSITE" id="PS50885">
    <property type="entry name" value="HAMP"/>
    <property type="match status" value="1"/>
</dbReference>
<evidence type="ECO:0000313" key="16">
    <source>
        <dbReference type="EMBL" id="GGE62501.1"/>
    </source>
</evidence>
<organism evidence="16 17">
    <name type="scientific">Priestia taiwanensis</name>
    <dbReference type="NCBI Taxonomy" id="1347902"/>
    <lineage>
        <taxon>Bacteria</taxon>
        <taxon>Bacillati</taxon>
        <taxon>Bacillota</taxon>
        <taxon>Bacilli</taxon>
        <taxon>Bacillales</taxon>
        <taxon>Bacillaceae</taxon>
        <taxon>Priestia</taxon>
    </lineage>
</organism>
<evidence type="ECO:0000313" key="17">
    <source>
        <dbReference type="Proteomes" id="UP000605259"/>
    </source>
</evidence>
<evidence type="ECO:0000256" key="10">
    <source>
        <dbReference type="ARBA" id="ARBA00023012"/>
    </source>
</evidence>
<evidence type="ECO:0000256" key="12">
    <source>
        <dbReference type="SAM" id="Coils"/>
    </source>
</evidence>
<dbReference type="InterPro" id="IPR005467">
    <property type="entry name" value="His_kinase_dom"/>
</dbReference>
<name>A0A917ANT3_9BACI</name>
<evidence type="ECO:0000259" key="14">
    <source>
        <dbReference type="PROSITE" id="PS50109"/>
    </source>
</evidence>
<dbReference type="SUPFAM" id="SSF47384">
    <property type="entry name" value="Homodimeric domain of signal transducing histidine kinase"/>
    <property type="match status" value="1"/>
</dbReference>
<dbReference type="Pfam" id="PF00512">
    <property type="entry name" value="HisKA"/>
    <property type="match status" value="1"/>
</dbReference>
<evidence type="ECO:0000256" key="1">
    <source>
        <dbReference type="ARBA" id="ARBA00000085"/>
    </source>
</evidence>
<evidence type="ECO:0000256" key="2">
    <source>
        <dbReference type="ARBA" id="ARBA00004651"/>
    </source>
</evidence>
<keyword evidence="8 16" id="KW-0418">Kinase</keyword>
<dbReference type="AlphaFoldDB" id="A0A917ANT3"/>
<dbReference type="EMBL" id="BMFK01000001">
    <property type="protein sequence ID" value="GGE62501.1"/>
    <property type="molecule type" value="Genomic_DNA"/>
</dbReference>
<keyword evidence="7" id="KW-0547">Nucleotide-binding</keyword>
<dbReference type="Gene3D" id="1.10.287.130">
    <property type="match status" value="1"/>
</dbReference>
<proteinExistence type="predicted"/>
<evidence type="ECO:0000256" key="3">
    <source>
        <dbReference type="ARBA" id="ARBA00012438"/>
    </source>
</evidence>
<reference evidence="16" key="1">
    <citation type="journal article" date="2014" name="Int. J. Syst. Evol. Microbiol.">
        <title>Complete genome sequence of Corynebacterium casei LMG S-19264T (=DSM 44701T), isolated from a smear-ripened cheese.</title>
        <authorList>
            <consortium name="US DOE Joint Genome Institute (JGI-PGF)"/>
            <person name="Walter F."/>
            <person name="Albersmeier A."/>
            <person name="Kalinowski J."/>
            <person name="Ruckert C."/>
        </authorList>
    </citation>
    <scope>NUCLEOTIDE SEQUENCE</scope>
    <source>
        <strain evidence="16">CGMCC 1.12698</strain>
    </source>
</reference>
<keyword evidence="10" id="KW-0902">Two-component regulatory system</keyword>
<dbReference type="Pfam" id="PF00672">
    <property type="entry name" value="HAMP"/>
    <property type="match status" value="1"/>
</dbReference>
<dbReference type="InterPro" id="IPR003594">
    <property type="entry name" value="HATPase_dom"/>
</dbReference>
<gene>
    <name evidence="16" type="ORF">GCM10007140_10950</name>
</gene>
<keyword evidence="5" id="KW-0597">Phosphoprotein</keyword>
<comment type="subcellular location">
    <subcellularLocation>
        <location evidence="2">Cell membrane</location>
        <topology evidence="2">Multi-pass membrane protein</topology>
    </subcellularLocation>
</comment>
<accession>A0A917ANT3</accession>
<protein>
    <recommendedName>
        <fullName evidence="3">histidine kinase</fullName>
        <ecNumber evidence="3">2.7.13.3</ecNumber>
    </recommendedName>
</protein>
<feature type="domain" description="Histidine kinase" evidence="14">
    <location>
        <begin position="371"/>
        <end position="585"/>
    </location>
</feature>
<dbReference type="GO" id="GO:0004721">
    <property type="term" value="F:phosphoprotein phosphatase activity"/>
    <property type="evidence" value="ECO:0007669"/>
    <property type="project" value="TreeGrafter"/>
</dbReference>
<keyword evidence="11 13" id="KW-0472">Membrane</keyword>
<dbReference type="SUPFAM" id="SSF55874">
    <property type="entry name" value="ATPase domain of HSP90 chaperone/DNA topoisomerase II/histidine kinase"/>
    <property type="match status" value="1"/>
</dbReference>
<keyword evidence="4" id="KW-1003">Cell membrane</keyword>
<dbReference type="InterPro" id="IPR003660">
    <property type="entry name" value="HAMP_dom"/>
</dbReference>
<keyword evidence="13" id="KW-1133">Transmembrane helix</keyword>
<dbReference type="InterPro" id="IPR036890">
    <property type="entry name" value="HATPase_C_sf"/>
</dbReference>
<dbReference type="SMART" id="SM00387">
    <property type="entry name" value="HATPase_c"/>
    <property type="match status" value="1"/>
</dbReference>
<evidence type="ECO:0000256" key="13">
    <source>
        <dbReference type="SAM" id="Phobius"/>
    </source>
</evidence>
<evidence type="ECO:0000256" key="6">
    <source>
        <dbReference type="ARBA" id="ARBA00022679"/>
    </source>
</evidence>
<dbReference type="PRINTS" id="PR00344">
    <property type="entry name" value="BCTRLSENSOR"/>
</dbReference>
<dbReference type="SMART" id="SM00304">
    <property type="entry name" value="HAMP"/>
    <property type="match status" value="1"/>
</dbReference>
<evidence type="ECO:0000259" key="15">
    <source>
        <dbReference type="PROSITE" id="PS50885"/>
    </source>
</evidence>
<dbReference type="GO" id="GO:0016036">
    <property type="term" value="P:cellular response to phosphate starvation"/>
    <property type="evidence" value="ECO:0007669"/>
    <property type="project" value="TreeGrafter"/>
</dbReference>
<dbReference type="Proteomes" id="UP000605259">
    <property type="component" value="Unassembled WGS sequence"/>
</dbReference>
<dbReference type="RefSeq" id="WP_188387392.1">
    <property type="nucleotide sequence ID" value="NZ_BMFK01000001.1"/>
</dbReference>
<keyword evidence="13" id="KW-0812">Transmembrane</keyword>
<dbReference type="FunFam" id="1.10.287.130:FF:000001">
    <property type="entry name" value="Two-component sensor histidine kinase"/>
    <property type="match status" value="1"/>
</dbReference>
<dbReference type="SMART" id="SM00388">
    <property type="entry name" value="HisKA"/>
    <property type="match status" value="1"/>
</dbReference>
<dbReference type="PANTHER" id="PTHR45453:SF3">
    <property type="entry name" value="HISTIDINE KINASE"/>
    <property type="match status" value="1"/>
</dbReference>
<dbReference type="InterPro" id="IPR050351">
    <property type="entry name" value="BphY/WalK/GraS-like"/>
</dbReference>
<dbReference type="InterPro" id="IPR003661">
    <property type="entry name" value="HisK_dim/P_dom"/>
</dbReference>
<keyword evidence="6" id="KW-0808">Transferase</keyword>
<evidence type="ECO:0000256" key="5">
    <source>
        <dbReference type="ARBA" id="ARBA00022553"/>
    </source>
</evidence>
<dbReference type="FunFam" id="3.30.565.10:FF:000006">
    <property type="entry name" value="Sensor histidine kinase WalK"/>
    <property type="match status" value="1"/>
</dbReference>
<sequence length="591" mass="68505">MRTSIVFKLFLAITLVFGVFTSIVTVAQTFFLEKFYLMKKEDSIENALNKFVAAYEKEGWEPDQLKEEIRNFYERNNANLVVLSMDETDKKQESYQHLFGFVVRTNNNKEVSVPLTNILAGGDQEEIEKLGLKEGSKVKITGNYNNGSFIPVIIQSGHRVWTDEYWSRNPITIQGEIVQITMPSGDQISTSSQLAMFYRGLQKWIWSLINEEFELRNQVNIYQYTDSLSGIKNKIFVKPVIEGEEVKEIVFTMTSLQPVDEAVGVVESFYWYAFFVSLLLTIFISFYFSKIITHPLIKMNRVTRKMASLDFSEKIRTNSNDEIGSLSLSINKMSDNLKKTIDELQVANKQLQKDIEKERKLENTRREFISGVSHELKTPLSVIKGYTEGIKDNISKERTAYYTEVILEEIEKMDTLVIDMLELAKLESGTYHVDTDRFSIVGLLDDVYHKLLFVLQEKNMDVEFVTDDDYEVVADRRRIEQVMTNFITNAVRYGNEDSDIVIRLIKEEGVVRIEIENEGPHIPEELMGKLWDRFYRVDDSRNRHKGGTGLGLSIVRNILELHDVSFGVENKESGVRFYFYLPIHEETEKKE</sequence>
<keyword evidence="9" id="KW-0067">ATP-binding</keyword>
<dbReference type="Pfam" id="PF02518">
    <property type="entry name" value="HATPase_c"/>
    <property type="match status" value="1"/>
</dbReference>
<dbReference type="PANTHER" id="PTHR45453">
    <property type="entry name" value="PHOSPHATE REGULON SENSOR PROTEIN PHOR"/>
    <property type="match status" value="1"/>
</dbReference>
<evidence type="ECO:0000256" key="9">
    <source>
        <dbReference type="ARBA" id="ARBA00022840"/>
    </source>
</evidence>
<dbReference type="EC" id="2.7.13.3" evidence="3"/>
<evidence type="ECO:0000256" key="11">
    <source>
        <dbReference type="ARBA" id="ARBA00023136"/>
    </source>
</evidence>
<dbReference type="SUPFAM" id="SSF158472">
    <property type="entry name" value="HAMP domain-like"/>
    <property type="match status" value="1"/>
</dbReference>
<dbReference type="PROSITE" id="PS50109">
    <property type="entry name" value="HIS_KIN"/>
    <property type="match status" value="1"/>
</dbReference>
<reference evidence="16" key="2">
    <citation type="submission" date="2020-09" db="EMBL/GenBank/DDBJ databases">
        <authorList>
            <person name="Sun Q."/>
            <person name="Zhou Y."/>
        </authorList>
    </citation>
    <scope>NUCLEOTIDE SEQUENCE</scope>
    <source>
        <strain evidence="16">CGMCC 1.12698</strain>
    </source>
</reference>
<feature type="transmembrane region" description="Helical" evidence="13">
    <location>
        <begin position="269"/>
        <end position="289"/>
    </location>
</feature>
<dbReference type="GO" id="GO:0005886">
    <property type="term" value="C:plasma membrane"/>
    <property type="evidence" value="ECO:0007669"/>
    <property type="project" value="UniProtKB-SubCell"/>
</dbReference>
<dbReference type="CDD" id="cd00082">
    <property type="entry name" value="HisKA"/>
    <property type="match status" value="1"/>
</dbReference>
<evidence type="ECO:0000256" key="4">
    <source>
        <dbReference type="ARBA" id="ARBA00022475"/>
    </source>
</evidence>
<dbReference type="Gene3D" id="6.10.340.10">
    <property type="match status" value="1"/>
</dbReference>
<dbReference type="Gene3D" id="3.30.565.10">
    <property type="entry name" value="Histidine kinase-like ATPase, C-terminal domain"/>
    <property type="match status" value="1"/>
</dbReference>
<dbReference type="GO" id="GO:0005524">
    <property type="term" value="F:ATP binding"/>
    <property type="evidence" value="ECO:0007669"/>
    <property type="project" value="UniProtKB-KW"/>
</dbReference>
<comment type="caution">
    <text evidence="16">The sequence shown here is derived from an EMBL/GenBank/DDBJ whole genome shotgun (WGS) entry which is preliminary data.</text>
</comment>
<dbReference type="GO" id="GO:0000155">
    <property type="term" value="F:phosphorelay sensor kinase activity"/>
    <property type="evidence" value="ECO:0007669"/>
    <property type="project" value="InterPro"/>
</dbReference>